<comment type="caution">
    <text evidence="4">The sequence shown here is derived from an EMBL/GenBank/DDBJ whole genome shotgun (WGS) entry which is preliminary data.</text>
</comment>
<dbReference type="AlphaFoldDB" id="A0A3A9A6B5"/>
<dbReference type="PANTHER" id="PTHR30461">
    <property type="entry name" value="DNA-INVERTASE FROM LAMBDOID PROPHAGE"/>
    <property type="match status" value="1"/>
</dbReference>
<dbReference type="CDD" id="cd03770">
    <property type="entry name" value="SR_TndX_transposase"/>
    <property type="match status" value="1"/>
</dbReference>
<evidence type="ECO:0000259" key="2">
    <source>
        <dbReference type="PROSITE" id="PS51736"/>
    </source>
</evidence>
<feature type="domain" description="Resolvase/invertase-type recombinase catalytic" evidence="2">
    <location>
        <begin position="11"/>
        <end position="160"/>
    </location>
</feature>
<dbReference type="GO" id="GO:0000150">
    <property type="term" value="F:DNA strand exchange activity"/>
    <property type="evidence" value="ECO:0007669"/>
    <property type="project" value="InterPro"/>
</dbReference>
<protein>
    <submittedName>
        <fullName evidence="4">DUF4368 domain-containing protein</fullName>
    </submittedName>
</protein>
<dbReference type="PANTHER" id="PTHR30461:SF23">
    <property type="entry name" value="DNA RECOMBINASE-RELATED"/>
    <property type="match status" value="1"/>
</dbReference>
<evidence type="ECO:0000259" key="3">
    <source>
        <dbReference type="PROSITE" id="PS51737"/>
    </source>
</evidence>
<evidence type="ECO:0000313" key="5">
    <source>
        <dbReference type="Proteomes" id="UP000280696"/>
    </source>
</evidence>
<dbReference type="EMBL" id="RAYQ01000043">
    <property type="protein sequence ID" value="RKI87280.1"/>
    <property type="molecule type" value="Genomic_DNA"/>
</dbReference>
<dbReference type="InterPro" id="IPR011109">
    <property type="entry name" value="DNA_bind_recombinase_dom"/>
</dbReference>
<evidence type="ECO:0000313" key="4">
    <source>
        <dbReference type="EMBL" id="RKI87280.1"/>
    </source>
</evidence>
<dbReference type="Pfam" id="PF00239">
    <property type="entry name" value="Resolvase"/>
    <property type="match status" value="1"/>
</dbReference>
<dbReference type="Pfam" id="PF14287">
    <property type="entry name" value="DUF4368"/>
    <property type="match status" value="1"/>
</dbReference>
<dbReference type="InterPro" id="IPR006119">
    <property type="entry name" value="Resolv_N"/>
</dbReference>
<dbReference type="InterPro" id="IPR038109">
    <property type="entry name" value="DNA_bind_recomb_sf"/>
</dbReference>
<name>A0A3A9A6B5_9FIRM</name>
<dbReference type="RefSeq" id="WP_016227175.1">
    <property type="nucleotide sequence ID" value="NZ_RAYQ01000043.1"/>
</dbReference>
<feature type="domain" description="Recombinase" evidence="3">
    <location>
        <begin position="168"/>
        <end position="313"/>
    </location>
</feature>
<dbReference type="SUPFAM" id="SSF53041">
    <property type="entry name" value="Resolvase-like"/>
    <property type="match status" value="1"/>
</dbReference>
<dbReference type="PROSITE" id="PS51737">
    <property type="entry name" value="RECOMBINASE_DNA_BIND"/>
    <property type="match status" value="1"/>
</dbReference>
<keyword evidence="1" id="KW-0175">Coiled coil</keyword>
<dbReference type="OrthoDB" id="9784557at2"/>
<evidence type="ECO:0000256" key="1">
    <source>
        <dbReference type="SAM" id="Coils"/>
    </source>
</evidence>
<dbReference type="InterPro" id="IPR050639">
    <property type="entry name" value="SSR_resolvase"/>
</dbReference>
<dbReference type="PROSITE" id="PS51736">
    <property type="entry name" value="RECOMBINASES_3"/>
    <property type="match status" value="1"/>
</dbReference>
<dbReference type="GO" id="GO:0003677">
    <property type="term" value="F:DNA binding"/>
    <property type="evidence" value="ECO:0007669"/>
    <property type="project" value="InterPro"/>
</dbReference>
<gene>
    <name evidence="4" type="ORF">D7V94_21260</name>
</gene>
<dbReference type="InterPro" id="IPR025827">
    <property type="entry name" value="Zn_ribbon_recom_dom"/>
</dbReference>
<dbReference type="Gene3D" id="3.90.1750.20">
    <property type="entry name" value="Putative Large Serine Recombinase, Chain B, Domain 2"/>
    <property type="match status" value="1"/>
</dbReference>
<dbReference type="Pfam" id="PF13408">
    <property type="entry name" value="Zn_ribbon_recom"/>
    <property type="match status" value="1"/>
</dbReference>
<dbReference type="Proteomes" id="UP000280696">
    <property type="component" value="Unassembled WGS sequence"/>
</dbReference>
<organism evidence="4 5">
    <name type="scientific">Parablautia intestinalis</name>
    <dbReference type="NCBI Taxonomy" id="2320100"/>
    <lineage>
        <taxon>Bacteria</taxon>
        <taxon>Bacillati</taxon>
        <taxon>Bacillota</taxon>
        <taxon>Clostridia</taxon>
        <taxon>Lachnospirales</taxon>
        <taxon>Lachnospiraceae</taxon>
        <taxon>Parablautia</taxon>
    </lineage>
</organism>
<sequence>MNNRTAGDNRITALYERLSRDDDLAGDSNSIVNQKKMLEDYAKNNGYTNTVHFTDDGFSGGSFERPGWKQMLSRIENGDVSTVIVKDMSRVGRDYLQVGFYTEVFFREKGVRFIAVSNGVDSTNNTSSEFAPFLNIMNEWYLRDCSRKITAVLRAKGKEGKPITSNPPYGYVKSPDDKNLWIVDDEAAEVVRKIFRLTVDGMGPFQIAKQLTEEKIEKPSYYQATRNRGNYKTMCNFETPYNWTGGSVARILERPEYMGDTVNFRSHKESYKDKKAVKNSSDEILVFQDTHEPIIDRRTWYMVQELRKTVRRFDTSGEGSMLTGKLYCADCGGKMHYRRGTTRAGRDWRGIPNGEVQHTSAGFNCGTYNSARKQNRKVCCSHSIKEDTVKQLILETIQYALKSVRMDEAAFIKSMRSASQVRDKGEVKKLKSDLVKKEKRFADLDLLIKKVYEDNAMGKLPDRRYEMLSSDYEKEQQEIEISMREIQEKLMQFEEDTDRTEEFLLLVHKYTDIQELTPAIVNEFVDKVLVHKIEKMDGDRVQEIEIFLNYIGKVDLPAQELSEEEIAEEEKKRKRRQYSREYQKAYRKKHRPEIRQLIEGANAADRQKQIEEARQSADGLLLTDSTEQVAAITAGENKVIVDGSLPTKEEVKRKYGR</sequence>
<dbReference type="InterPro" id="IPR036162">
    <property type="entry name" value="Resolvase-like_N_sf"/>
</dbReference>
<dbReference type="InterPro" id="IPR025378">
    <property type="entry name" value="DUF4368"/>
</dbReference>
<feature type="coiled-coil region" evidence="1">
    <location>
        <begin position="561"/>
        <end position="588"/>
    </location>
</feature>
<accession>A0A3A9A6B5</accession>
<proteinExistence type="predicted"/>
<dbReference type="Pfam" id="PF07508">
    <property type="entry name" value="Recombinase"/>
    <property type="match status" value="1"/>
</dbReference>
<feature type="coiled-coil region" evidence="1">
    <location>
        <begin position="465"/>
        <end position="496"/>
    </location>
</feature>
<keyword evidence="5" id="KW-1185">Reference proteome</keyword>
<dbReference type="Gene3D" id="3.40.50.1390">
    <property type="entry name" value="Resolvase, N-terminal catalytic domain"/>
    <property type="match status" value="1"/>
</dbReference>
<reference evidence="4 5" key="1">
    <citation type="submission" date="2018-09" db="EMBL/GenBank/DDBJ databases">
        <title>Murine metabolic-syndrome-specific gut microbial biobank.</title>
        <authorList>
            <person name="Liu C."/>
        </authorList>
    </citation>
    <scope>NUCLEOTIDE SEQUENCE [LARGE SCALE GENOMIC DNA]</scope>
    <source>
        <strain evidence="4 5">0.1xD8-82</strain>
    </source>
</reference>
<dbReference type="SMART" id="SM00857">
    <property type="entry name" value="Resolvase"/>
    <property type="match status" value="1"/>
</dbReference>